<name>A0AB94IM59_9BACI</name>
<evidence type="ECO:0000313" key="1">
    <source>
        <dbReference type="EMBL" id="ETI68134.1"/>
    </source>
</evidence>
<organism evidence="1 2">
    <name type="scientific">Neobacillus vireti LMG 21834</name>
    <dbReference type="NCBI Taxonomy" id="1131730"/>
    <lineage>
        <taxon>Bacteria</taxon>
        <taxon>Bacillati</taxon>
        <taxon>Bacillota</taxon>
        <taxon>Bacilli</taxon>
        <taxon>Bacillales</taxon>
        <taxon>Bacillaceae</taxon>
        <taxon>Neobacillus</taxon>
    </lineage>
</organism>
<accession>A0AB94IM59</accession>
<dbReference type="RefSeq" id="WP_024028996.1">
    <property type="nucleotide sequence ID" value="NZ_ALAN01000076.1"/>
</dbReference>
<sequence>MMKKLFSNRKNERIEKDMEKIGDNLDKLTSHLNWDLIKSLFTKKAQTQIETKQLFQNFHDTINESQGIIYDMQKDIQVLIKLSEEMTDSCDKTIEFLDKQIAKYNVEILECANQLIDKQEGESL</sequence>
<reference evidence="1 2" key="1">
    <citation type="journal article" date="2014" name="Environ. Microbiol.">
        <title>The nitrate-ammonifying and nosZ-carrying bacterium Bacillus vireti is a potent source and sink for nitric and nitrous oxide under high nitrate conditions.</title>
        <authorList>
            <person name="Mania D."/>
            <person name="Heylen K."/>
            <person name="van Spanning R.J."/>
            <person name="Frostegard A."/>
        </authorList>
    </citation>
    <scope>NUCLEOTIDE SEQUENCE [LARGE SCALE GENOMIC DNA]</scope>
    <source>
        <strain evidence="1 2">LMG 21834</strain>
    </source>
</reference>
<protein>
    <submittedName>
        <fullName evidence="1">Uncharacterized protein</fullName>
    </submittedName>
</protein>
<evidence type="ECO:0000313" key="2">
    <source>
        <dbReference type="Proteomes" id="UP000018877"/>
    </source>
</evidence>
<proteinExistence type="predicted"/>
<keyword evidence="2" id="KW-1185">Reference proteome</keyword>
<dbReference type="AlphaFoldDB" id="A0AB94IM59"/>
<comment type="caution">
    <text evidence="1">The sequence shown here is derived from an EMBL/GenBank/DDBJ whole genome shotgun (WGS) entry which is preliminary data.</text>
</comment>
<gene>
    <name evidence="1" type="ORF">BAVI_14064</name>
</gene>
<dbReference type="Proteomes" id="UP000018877">
    <property type="component" value="Unassembled WGS sequence"/>
</dbReference>
<dbReference type="EMBL" id="ALAN01000076">
    <property type="protein sequence ID" value="ETI68134.1"/>
    <property type="molecule type" value="Genomic_DNA"/>
</dbReference>